<gene>
    <name evidence="2" type="ORF">ATJ93_1198</name>
</gene>
<reference evidence="2 3" key="1">
    <citation type="submission" date="2018-09" db="EMBL/GenBank/DDBJ databases">
        <title>Genomic Encyclopedia of Archaeal and Bacterial Type Strains, Phase II (KMG-II): from individual species to whole genera.</title>
        <authorList>
            <person name="Goeker M."/>
        </authorList>
    </citation>
    <scope>NUCLEOTIDE SEQUENCE [LARGE SCALE GENOMIC DNA]</scope>
    <source>
        <strain evidence="2 3">DSM 13151</strain>
    </source>
</reference>
<evidence type="ECO:0000313" key="3">
    <source>
        <dbReference type="Proteomes" id="UP000283805"/>
    </source>
</evidence>
<dbReference type="EMBL" id="RAPO01000001">
    <property type="protein sequence ID" value="RKD98193.1"/>
    <property type="molecule type" value="Genomic_DNA"/>
</dbReference>
<keyword evidence="1" id="KW-0472">Membrane</keyword>
<dbReference type="AlphaFoldDB" id="A0A419WRT0"/>
<keyword evidence="1" id="KW-0812">Transmembrane</keyword>
<comment type="caution">
    <text evidence="2">The sequence shown here is derived from an EMBL/GenBank/DDBJ whole genome shotgun (WGS) entry which is preliminary data.</text>
</comment>
<proteinExistence type="predicted"/>
<feature type="transmembrane region" description="Helical" evidence="1">
    <location>
        <begin position="20"/>
        <end position="44"/>
    </location>
</feature>
<protein>
    <submittedName>
        <fullName evidence="2">Uncharacterized protein</fullName>
    </submittedName>
</protein>
<dbReference type="Proteomes" id="UP000283805">
    <property type="component" value="Unassembled WGS sequence"/>
</dbReference>
<evidence type="ECO:0000256" key="1">
    <source>
        <dbReference type="SAM" id="Phobius"/>
    </source>
</evidence>
<keyword evidence="1" id="KW-1133">Transmembrane helix</keyword>
<organism evidence="2 3">
    <name type="scientific">Halopiger aswanensis</name>
    <dbReference type="NCBI Taxonomy" id="148449"/>
    <lineage>
        <taxon>Archaea</taxon>
        <taxon>Methanobacteriati</taxon>
        <taxon>Methanobacteriota</taxon>
        <taxon>Stenosarchaea group</taxon>
        <taxon>Halobacteria</taxon>
        <taxon>Halobacteriales</taxon>
        <taxon>Natrialbaceae</taxon>
        <taxon>Halopiger</taxon>
    </lineage>
</organism>
<sequence length="53" mass="5610">MAERTSSGPFEVTENDQEFVRTAAVSLGVWLALTLLAVGILLVAGDSITSLFL</sequence>
<keyword evidence="3" id="KW-1185">Reference proteome</keyword>
<name>A0A419WRT0_9EURY</name>
<accession>A0A419WRT0</accession>
<dbReference type="RefSeq" id="WP_170155524.1">
    <property type="nucleotide sequence ID" value="NZ_RAPO01000001.1"/>
</dbReference>
<evidence type="ECO:0000313" key="2">
    <source>
        <dbReference type="EMBL" id="RKD98193.1"/>
    </source>
</evidence>